<proteinExistence type="predicted"/>
<gene>
    <name evidence="3" type="ORF">FM111_14825</name>
</gene>
<evidence type="ECO:0000256" key="1">
    <source>
        <dbReference type="SAM" id="MobiDB-lite"/>
    </source>
</evidence>
<accession>A0A1R4GQ85</accession>
<feature type="domain" description="Transcription regulator PadR N-terminal" evidence="2">
    <location>
        <begin position="18"/>
        <end position="86"/>
    </location>
</feature>
<organism evidence="3 4">
    <name type="scientific">Brevundimonas diminuta 3F5N</name>
    <dbReference type="NCBI Taxonomy" id="1255603"/>
    <lineage>
        <taxon>Bacteria</taxon>
        <taxon>Pseudomonadati</taxon>
        <taxon>Pseudomonadota</taxon>
        <taxon>Alphaproteobacteria</taxon>
        <taxon>Caulobacterales</taxon>
        <taxon>Caulobacteraceae</taxon>
        <taxon>Brevundimonas</taxon>
    </lineage>
</organism>
<dbReference type="InterPro" id="IPR005149">
    <property type="entry name" value="Tscrpt_reg_PadR_N"/>
</dbReference>
<dbReference type="Gene3D" id="1.10.10.10">
    <property type="entry name" value="Winged helix-like DNA-binding domain superfamily/Winged helix DNA-binding domain"/>
    <property type="match status" value="1"/>
</dbReference>
<dbReference type="InterPro" id="IPR052509">
    <property type="entry name" value="Metal_resp_DNA-bind_regulator"/>
</dbReference>
<reference evidence="3 4" key="1">
    <citation type="submission" date="2017-02" db="EMBL/GenBank/DDBJ databases">
        <authorList>
            <person name="Peterson S.W."/>
        </authorList>
    </citation>
    <scope>NUCLEOTIDE SEQUENCE [LARGE SCALE GENOMIC DNA]</scope>
    <source>
        <strain evidence="3 4">3F5N</strain>
    </source>
</reference>
<name>A0A1R4GQ85_BREDI</name>
<evidence type="ECO:0000313" key="4">
    <source>
        <dbReference type="Proteomes" id="UP000195766"/>
    </source>
</evidence>
<dbReference type="Proteomes" id="UP000195766">
    <property type="component" value="Unassembled WGS sequence"/>
</dbReference>
<evidence type="ECO:0000259" key="2">
    <source>
        <dbReference type="Pfam" id="PF03551"/>
    </source>
</evidence>
<protein>
    <submittedName>
        <fullName evidence="3">Transcriptional regulator, PadR family</fullName>
    </submittedName>
</protein>
<dbReference type="Pfam" id="PF03551">
    <property type="entry name" value="PadR"/>
    <property type="match status" value="1"/>
</dbReference>
<dbReference type="AlphaFoldDB" id="A0A1R4GQ85"/>
<dbReference type="PANTHER" id="PTHR33169:SF24">
    <property type="entry name" value="TRANSCRIPTIONAL REGULATOR, PADR FAMILY"/>
    <property type="match status" value="1"/>
</dbReference>
<sequence>MPDTIDIQLKKGVLGLCVLALLARRDSYAYEIASRLSDAIGMGEGTIYPLMRRMQTDGLVETYLVESSSGPSRKYYRLTAAGRRALDGQTGEWRAFARAVEALIAGDDDDSVIVAEAPAETPALLDQSAQTESTAQAEDRGEKQ</sequence>
<dbReference type="OrthoDB" id="3186544at2"/>
<dbReference type="SUPFAM" id="SSF46785">
    <property type="entry name" value="Winged helix' DNA-binding domain"/>
    <property type="match status" value="1"/>
</dbReference>
<dbReference type="PANTHER" id="PTHR33169">
    <property type="entry name" value="PADR-FAMILY TRANSCRIPTIONAL REGULATOR"/>
    <property type="match status" value="1"/>
</dbReference>
<dbReference type="InterPro" id="IPR036388">
    <property type="entry name" value="WH-like_DNA-bd_sf"/>
</dbReference>
<feature type="region of interest" description="Disordered" evidence="1">
    <location>
        <begin position="117"/>
        <end position="144"/>
    </location>
</feature>
<evidence type="ECO:0000313" key="3">
    <source>
        <dbReference type="EMBL" id="SJM70275.1"/>
    </source>
</evidence>
<dbReference type="EMBL" id="FUIE01000084">
    <property type="protein sequence ID" value="SJM70275.1"/>
    <property type="molecule type" value="Genomic_DNA"/>
</dbReference>
<dbReference type="InterPro" id="IPR036390">
    <property type="entry name" value="WH_DNA-bd_sf"/>
</dbReference>
<feature type="compositionally biased region" description="Polar residues" evidence="1">
    <location>
        <begin position="127"/>
        <end position="136"/>
    </location>
</feature>